<dbReference type="InterPro" id="IPR003439">
    <property type="entry name" value="ABC_transporter-like_ATP-bd"/>
</dbReference>
<evidence type="ECO:0000256" key="8">
    <source>
        <dbReference type="ARBA" id="ARBA00022989"/>
    </source>
</evidence>
<comment type="subcellular location">
    <subcellularLocation>
        <location evidence="1">Cell membrane</location>
        <topology evidence="1">Multi-pass membrane protein</topology>
    </subcellularLocation>
</comment>
<feature type="domain" description="ABC transmembrane type-1" evidence="13">
    <location>
        <begin position="20"/>
        <end position="304"/>
    </location>
</feature>
<dbReference type="SMART" id="SM00382">
    <property type="entry name" value="AAA"/>
    <property type="match status" value="1"/>
</dbReference>
<feature type="transmembrane region" description="Helical" evidence="11">
    <location>
        <begin position="18"/>
        <end position="36"/>
    </location>
</feature>
<dbReference type="EMBL" id="JAHTGR010000021">
    <property type="protein sequence ID" value="MBV6324825.1"/>
    <property type="molecule type" value="Genomic_DNA"/>
</dbReference>
<dbReference type="GO" id="GO:0140359">
    <property type="term" value="F:ABC-type transporter activity"/>
    <property type="evidence" value="ECO:0007669"/>
    <property type="project" value="InterPro"/>
</dbReference>
<evidence type="ECO:0000313" key="15">
    <source>
        <dbReference type="EMBL" id="MCP2012149.1"/>
    </source>
</evidence>
<keyword evidence="7" id="KW-1278">Translocase</keyword>
<dbReference type="PROSITE" id="PS00211">
    <property type="entry name" value="ABC_TRANSPORTER_1"/>
    <property type="match status" value="1"/>
</dbReference>
<dbReference type="RefSeq" id="WP_217945730.1">
    <property type="nucleotide sequence ID" value="NZ_JAHTGR010000021.1"/>
</dbReference>
<dbReference type="CDD" id="cd18541">
    <property type="entry name" value="ABC_6TM_TmrB_like"/>
    <property type="match status" value="1"/>
</dbReference>
<dbReference type="FunFam" id="3.40.50.300:FF:000221">
    <property type="entry name" value="Multidrug ABC transporter ATP-binding protein"/>
    <property type="match status" value="1"/>
</dbReference>
<feature type="transmembrane region" description="Helical" evidence="11">
    <location>
        <begin position="56"/>
        <end position="74"/>
    </location>
</feature>
<dbReference type="Proteomes" id="UP001155901">
    <property type="component" value="Unassembled WGS sequence"/>
</dbReference>
<proteinExistence type="predicted"/>
<evidence type="ECO:0000256" key="10">
    <source>
        <dbReference type="ARBA" id="ARBA00023136"/>
    </source>
</evidence>
<reference evidence="15" key="2">
    <citation type="submission" date="2022-03" db="EMBL/GenBank/DDBJ databases">
        <title>Genome Encyclopedia of Bacteria and Archaea VI: Functional Genomics of Type Strains.</title>
        <authorList>
            <person name="Whitman W."/>
        </authorList>
    </citation>
    <scope>NUCLEOTIDE SEQUENCE</scope>
    <source>
        <strain evidence="15">HSC-15S17</strain>
    </source>
</reference>
<keyword evidence="9" id="KW-0445">Lipid transport</keyword>
<feature type="transmembrane region" description="Helical" evidence="11">
    <location>
        <begin position="159"/>
        <end position="179"/>
    </location>
</feature>
<keyword evidence="5" id="KW-0547">Nucleotide-binding</keyword>
<keyword evidence="2" id="KW-0813">Transport</keyword>
<dbReference type="InterPro" id="IPR017871">
    <property type="entry name" value="ABC_transporter-like_CS"/>
</dbReference>
<dbReference type="InterPro" id="IPR003593">
    <property type="entry name" value="AAA+_ATPase"/>
</dbReference>
<dbReference type="PROSITE" id="PS50893">
    <property type="entry name" value="ABC_TRANSPORTER_2"/>
    <property type="match status" value="1"/>
</dbReference>
<evidence type="ECO:0000313" key="17">
    <source>
        <dbReference type="Proteomes" id="UP001162889"/>
    </source>
</evidence>
<evidence type="ECO:0000259" key="13">
    <source>
        <dbReference type="PROSITE" id="PS50929"/>
    </source>
</evidence>
<dbReference type="AlphaFoldDB" id="A0AA41HCF4"/>
<dbReference type="PANTHER" id="PTHR24221:SF300">
    <property type="entry name" value="MULTIDRUG RESISTANCE-LIKE ATP-BINDING PROTEIN MDLA"/>
    <property type="match status" value="1"/>
</dbReference>
<evidence type="ECO:0000256" key="2">
    <source>
        <dbReference type="ARBA" id="ARBA00022448"/>
    </source>
</evidence>
<evidence type="ECO:0000313" key="14">
    <source>
        <dbReference type="EMBL" id="MBV6324825.1"/>
    </source>
</evidence>
<evidence type="ECO:0000256" key="7">
    <source>
        <dbReference type="ARBA" id="ARBA00022967"/>
    </source>
</evidence>
<evidence type="ECO:0000256" key="3">
    <source>
        <dbReference type="ARBA" id="ARBA00022475"/>
    </source>
</evidence>
<accession>A0AA41HCF4</accession>
<keyword evidence="17" id="KW-1185">Reference proteome</keyword>
<keyword evidence="6 14" id="KW-0067">ATP-binding</keyword>
<feature type="transmembrane region" description="Helical" evidence="11">
    <location>
        <begin position="248"/>
        <end position="269"/>
    </location>
</feature>
<evidence type="ECO:0000259" key="12">
    <source>
        <dbReference type="PROSITE" id="PS50893"/>
    </source>
</evidence>
<feature type="transmembrane region" description="Helical" evidence="11">
    <location>
        <begin position="135"/>
        <end position="153"/>
    </location>
</feature>
<evidence type="ECO:0000256" key="5">
    <source>
        <dbReference type="ARBA" id="ARBA00022741"/>
    </source>
</evidence>
<sequence length="592" mass="63777">MSNLSGLIGGFVRQHSRAYAVSGVMLAGVATLTVWVPRKVGAMIDGLAAHTLGGDALLRQIGWLLLTGAGIYFLRVGWRQILYGAAYQLGVSLRTRLYTRLTLQGPAFYQRQRTGDLMALATNDIDAIEMAAGEAMLAGFDGALTLVMVLGVMLLGVDWRLACIALLPFPLMGWAFWYISGHIHTASTDSLKRFSALNDHVQETLSGVRTLRALGLEQRSARQFGELARQASNASLRAQVWEAAYEPAVGLTLTAAGGLTLGLGGYLVWQQQLTIGALTSFTMYLGQLIWPMFAAGWVLSLIERGKAAWQRLQPMLDAPLAIDDHGTLAAVAPGALALHEVSYAYPGQGEGQNGSQSMAALTGITLELKPGQTLGLVGPTGCGKSTLLRVLLRQLTPQSGSVRWSGHTLDDYTLHALRAAISWVPQESFLFSASIADNIALARPGATRAQVEHAARLAAIHDDILQFAQGYETEVGEKGITLSGGQRQRVAIARALLADNDLLLLDDALSAVDTGTETRILQHLEELRQARNGRSAVIASHRLSAVVNADLIVVLRDGRISETGSHEQLLEQDGWYASQWRYQQLEASLDAL</sequence>
<reference evidence="14" key="1">
    <citation type="submission" date="2021-07" db="EMBL/GenBank/DDBJ databases">
        <title>Characterization of violacein-producing bacteria and related species.</title>
        <authorList>
            <person name="Wilson H.S."/>
            <person name="De Leon M.E."/>
        </authorList>
    </citation>
    <scope>NUCLEOTIDE SEQUENCE</scope>
    <source>
        <strain evidence="14">HSC-15S17</strain>
    </source>
</reference>
<name>A0AA41HCF4_9BURK</name>
<evidence type="ECO:0000256" key="1">
    <source>
        <dbReference type="ARBA" id="ARBA00004651"/>
    </source>
</evidence>
<keyword evidence="4 11" id="KW-0812">Transmembrane</keyword>
<dbReference type="GO" id="GO:0016887">
    <property type="term" value="F:ATP hydrolysis activity"/>
    <property type="evidence" value="ECO:0007669"/>
    <property type="project" value="InterPro"/>
</dbReference>
<evidence type="ECO:0000313" key="16">
    <source>
        <dbReference type="Proteomes" id="UP001155901"/>
    </source>
</evidence>
<gene>
    <name evidence="14" type="ORF">KVP70_28265</name>
    <name evidence="15" type="ORF">L1274_005908</name>
</gene>
<feature type="domain" description="ABC transporter" evidence="12">
    <location>
        <begin position="336"/>
        <end position="582"/>
    </location>
</feature>
<dbReference type="GO" id="GO:0006869">
    <property type="term" value="P:lipid transport"/>
    <property type="evidence" value="ECO:0007669"/>
    <property type="project" value="UniProtKB-KW"/>
</dbReference>
<keyword evidence="8 11" id="KW-1133">Transmembrane helix</keyword>
<dbReference type="InterPro" id="IPR039421">
    <property type="entry name" value="Type_1_exporter"/>
</dbReference>
<dbReference type="GO" id="GO:0005886">
    <property type="term" value="C:plasma membrane"/>
    <property type="evidence" value="ECO:0007669"/>
    <property type="project" value="UniProtKB-SubCell"/>
</dbReference>
<keyword evidence="3" id="KW-1003">Cell membrane</keyword>
<dbReference type="Pfam" id="PF00005">
    <property type="entry name" value="ABC_tran"/>
    <property type="match status" value="1"/>
</dbReference>
<dbReference type="Proteomes" id="UP001162889">
    <property type="component" value="Unassembled WGS sequence"/>
</dbReference>
<dbReference type="PANTHER" id="PTHR24221">
    <property type="entry name" value="ATP-BINDING CASSETTE SUB-FAMILY B"/>
    <property type="match status" value="1"/>
</dbReference>
<protein>
    <submittedName>
        <fullName evidence="14">ATP-binding cassette domain-containing protein</fullName>
    </submittedName>
    <submittedName>
        <fullName evidence="15">ATP-binding cassette subfamily B protein/ATP-binding cassette subfamily C protein/ATP-binding cassette subfamily B multidrug efflux pump</fullName>
    </submittedName>
</protein>
<feature type="transmembrane region" description="Helical" evidence="11">
    <location>
        <begin position="281"/>
        <end position="302"/>
    </location>
</feature>
<dbReference type="EMBL" id="JALJZU010000015">
    <property type="protein sequence ID" value="MCP2012149.1"/>
    <property type="molecule type" value="Genomic_DNA"/>
</dbReference>
<keyword evidence="10 11" id="KW-0472">Membrane</keyword>
<comment type="caution">
    <text evidence="14">The sequence shown here is derived from an EMBL/GenBank/DDBJ whole genome shotgun (WGS) entry which is preliminary data.</text>
</comment>
<dbReference type="InterPro" id="IPR011527">
    <property type="entry name" value="ABC1_TM_dom"/>
</dbReference>
<organism evidence="14 16">
    <name type="scientific">Duganella violaceipulchra</name>
    <dbReference type="NCBI Taxonomy" id="2849652"/>
    <lineage>
        <taxon>Bacteria</taxon>
        <taxon>Pseudomonadati</taxon>
        <taxon>Pseudomonadota</taxon>
        <taxon>Betaproteobacteria</taxon>
        <taxon>Burkholderiales</taxon>
        <taxon>Oxalobacteraceae</taxon>
        <taxon>Telluria group</taxon>
        <taxon>Duganella</taxon>
    </lineage>
</organism>
<dbReference type="Pfam" id="PF00664">
    <property type="entry name" value="ABC_membrane"/>
    <property type="match status" value="1"/>
</dbReference>
<evidence type="ECO:0000256" key="4">
    <source>
        <dbReference type="ARBA" id="ARBA00022692"/>
    </source>
</evidence>
<dbReference type="PROSITE" id="PS50929">
    <property type="entry name" value="ABC_TM1F"/>
    <property type="match status" value="1"/>
</dbReference>
<evidence type="ECO:0000256" key="6">
    <source>
        <dbReference type="ARBA" id="ARBA00022840"/>
    </source>
</evidence>
<evidence type="ECO:0000256" key="9">
    <source>
        <dbReference type="ARBA" id="ARBA00023055"/>
    </source>
</evidence>
<evidence type="ECO:0000256" key="11">
    <source>
        <dbReference type="SAM" id="Phobius"/>
    </source>
</evidence>
<dbReference type="GO" id="GO:0005524">
    <property type="term" value="F:ATP binding"/>
    <property type="evidence" value="ECO:0007669"/>
    <property type="project" value="UniProtKB-KW"/>
</dbReference>